<protein>
    <submittedName>
        <fullName evidence="2">Uncharacterized protein</fullName>
    </submittedName>
</protein>
<feature type="transmembrane region" description="Helical" evidence="1">
    <location>
        <begin position="6"/>
        <end position="25"/>
    </location>
</feature>
<comment type="caution">
    <text evidence="2">The sequence shown here is derived from an EMBL/GenBank/DDBJ whole genome shotgun (WGS) entry which is preliminary data.</text>
</comment>
<feature type="transmembrane region" description="Helical" evidence="1">
    <location>
        <begin position="37"/>
        <end position="56"/>
    </location>
</feature>
<evidence type="ECO:0000256" key="1">
    <source>
        <dbReference type="SAM" id="Phobius"/>
    </source>
</evidence>
<keyword evidence="1" id="KW-1133">Transmembrane helix</keyword>
<evidence type="ECO:0000313" key="2">
    <source>
        <dbReference type="EMBL" id="MCP9289954.1"/>
    </source>
</evidence>
<dbReference type="AlphaFoldDB" id="A0A9X2L0F8"/>
<accession>A0A9X2L0F8</accession>
<evidence type="ECO:0000313" key="3">
    <source>
        <dbReference type="Proteomes" id="UP001139125"/>
    </source>
</evidence>
<sequence>MLEFISGLLIDFSLIGGIILFGLSFSKKYRKHKAKMLVASLILIAVGFIFLDYSALSEAYQSGLESGRSILTTLFKT</sequence>
<keyword evidence="1" id="KW-0472">Membrane</keyword>
<keyword evidence="3" id="KW-1185">Reference proteome</keyword>
<dbReference type="Proteomes" id="UP001139125">
    <property type="component" value="Unassembled WGS sequence"/>
</dbReference>
<gene>
    <name evidence="2" type="ORF">NM125_00010</name>
</gene>
<reference evidence="2" key="1">
    <citation type="submission" date="2022-06" db="EMBL/GenBank/DDBJ databases">
        <title>Gracilimonas sp. CAU 1638 isolated from sea sediment.</title>
        <authorList>
            <person name="Kim W."/>
        </authorList>
    </citation>
    <scope>NUCLEOTIDE SEQUENCE</scope>
    <source>
        <strain evidence="2">CAU 1638</strain>
    </source>
</reference>
<name>A0A9X2L0F8_9BACT</name>
<proteinExistence type="predicted"/>
<dbReference type="EMBL" id="JANDBC010000001">
    <property type="protein sequence ID" value="MCP9289954.1"/>
    <property type="molecule type" value="Genomic_DNA"/>
</dbReference>
<dbReference type="RefSeq" id="WP_255131563.1">
    <property type="nucleotide sequence ID" value="NZ_JANDBC010000001.1"/>
</dbReference>
<organism evidence="2 3">
    <name type="scientific">Gracilimonas sediminicola</name>
    <dbReference type="NCBI Taxonomy" id="2952158"/>
    <lineage>
        <taxon>Bacteria</taxon>
        <taxon>Pseudomonadati</taxon>
        <taxon>Balneolota</taxon>
        <taxon>Balneolia</taxon>
        <taxon>Balneolales</taxon>
        <taxon>Balneolaceae</taxon>
        <taxon>Gracilimonas</taxon>
    </lineage>
</organism>
<keyword evidence="1" id="KW-0812">Transmembrane</keyword>